<dbReference type="AlphaFoldDB" id="A0A3A8NK47"/>
<feature type="region of interest" description="Disordered" evidence="2">
    <location>
        <begin position="191"/>
        <end position="218"/>
    </location>
</feature>
<dbReference type="OrthoDB" id="9811926at2"/>
<keyword evidence="6" id="KW-1185">Reference proteome</keyword>
<feature type="domain" description="Organic solvent tolerance-like N-terminal" evidence="4">
    <location>
        <begin position="79"/>
        <end position="173"/>
    </location>
</feature>
<protein>
    <recommendedName>
        <fullName evidence="4">Organic solvent tolerance-like N-terminal domain-containing protein</fullName>
    </recommendedName>
</protein>
<comment type="caution">
    <text evidence="5">The sequence shown here is derived from an EMBL/GenBank/DDBJ whole genome shotgun (WGS) entry which is preliminary data.</text>
</comment>
<dbReference type="PANTHER" id="PTHR36504">
    <property type="entry name" value="LIPOPOLYSACCHARIDE EXPORT SYSTEM PROTEIN LPTA"/>
    <property type="match status" value="1"/>
</dbReference>
<dbReference type="InterPro" id="IPR052037">
    <property type="entry name" value="LPS_export_LptA"/>
</dbReference>
<reference evidence="6" key="1">
    <citation type="submission" date="2018-09" db="EMBL/GenBank/DDBJ databases">
        <authorList>
            <person name="Livingstone P.G."/>
            <person name="Whitworth D.E."/>
        </authorList>
    </citation>
    <scope>NUCLEOTIDE SEQUENCE [LARGE SCALE GENOMIC DNA]</scope>
    <source>
        <strain evidence="6">CA040B</strain>
    </source>
</reference>
<dbReference type="GO" id="GO:0009279">
    <property type="term" value="C:cell outer membrane"/>
    <property type="evidence" value="ECO:0007669"/>
    <property type="project" value="TreeGrafter"/>
</dbReference>
<evidence type="ECO:0000256" key="2">
    <source>
        <dbReference type="SAM" id="MobiDB-lite"/>
    </source>
</evidence>
<gene>
    <name evidence="5" type="ORF">D7X12_12585</name>
</gene>
<evidence type="ECO:0000256" key="3">
    <source>
        <dbReference type="SAM" id="SignalP"/>
    </source>
</evidence>
<feature type="compositionally biased region" description="Pro residues" evidence="2">
    <location>
        <begin position="207"/>
        <end position="218"/>
    </location>
</feature>
<dbReference type="InterPro" id="IPR005653">
    <property type="entry name" value="OstA-like_N"/>
</dbReference>
<feature type="region of interest" description="Disordered" evidence="2">
    <location>
        <begin position="21"/>
        <end position="71"/>
    </location>
</feature>
<organism evidence="5 6">
    <name type="scientific">Corallococcus sicarius</name>
    <dbReference type="NCBI Taxonomy" id="2316726"/>
    <lineage>
        <taxon>Bacteria</taxon>
        <taxon>Pseudomonadati</taxon>
        <taxon>Myxococcota</taxon>
        <taxon>Myxococcia</taxon>
        <taxon>Myxococcales</taxon>
        <taxon>Cystobacterineae</taxon>
        <taxon>Myxococcaceae</taxon>
        <taxon>Corallococcus</taxon>
    </lineage>
</organism>
<evidence type="ECO:0000313" key="6">
    <source>
        <dbReference type="Proteomes" id="UP000273405"/>
    </source>
</evidence>
<dbReference type="GO" id="GO:0030288">
    <property type="term" value="C:outer membrane-bounded periplasmic space"/>
    <property type="evidence" value="ECO:0007669"/>
    <property type="project" value="TreeGrafter"/>
</dbReference>
<name>A0A3A8NK47_9BACT</name>
<dbReference type="Proteomes" id="UP000273405">
    <property type="component" value="Unassembled WGS sequence"/>
</dbReference>
<proteinExistence type="predicted"/>
<dbReference type="GO" id="GO:0017089">
    <property type="term" value="F:glycolipid transfer activity"/>
    <property type="evidence" value="ECO:0007669"/>
    <property type="project" value="TreeGrafter"/>
</dbReference>
<accession>A0A3A8NK47</accession>
<feature type="signal peptide" evidence="3">
    <location>
        <begin position="1"/>
        <end position="19"/>
    </location>
</feature>
<feature type="compositionally biased region" description="Pro residues" evidence="2">
    <location>
        <begin position="44"/>
        <end position="61"/>
    </location>
</feature>
<dbReference type="PANTHER" id="PTHR36504:SF1">
    <property type="entry name" value="LIPOPOLYSACCHARIDE EXPORT SYSTEM PROTEIN LPTA"/>
    <property type="match status" value="1"/>
</dbReference>
<keyword evidence="1 3" id="KW-0732">Signal</keyword>
<evidence type="ECO:0000259" key="4">
    <source>
        <dbReference type="Pfam" id="PF03968"/>
    </source>
</evidence>
<dbReference type="EMBL" id="RAWG01000062">
    <property type="protein sequence ID" value="RKH43730.1"/>
    <property type="molecule type" value="Genomic_DNA"/>
</dbReference>
<evidence type="ECO:0000313" key="5">
    <source>
        <dbReference type="EMBL" id="RKH43730.1"/>
    </source>
</evidence>
<dbReference type="Pfam" id="PF03968">
    <property type="entry name" value="LptD_N"/>
    <property type="match status" value="1"/>
</dbReference>
<evidence type="ECO:0000256" key="1">
    <source>
        <dbReference type="ARBA" id="ARBA00022729"/>
    </source>
</evidence>
<feature type="compositionally biased region" description="Low complexity" evidence="2">
    <location>
        <begin position="21"/>
        <end position="35"/>
    </location>
</feature>
<dbReference type="Gene3D" id="2.60.450.10">
    <property type="entry name" value="Lipopolysaccharide (LPS) transport protein A like domain"/>
    <property type="match status" value="1"/>
</dbReference>
<sequence length="218" mass="22654">MIEFLVMALFLAQPVPAQAAQATPPAAPGTQAVAPKPGSVTPKPGAPKPPDAGTPPAPLPAPGASLAPMDLRNPVDLSADHVSGDRAQAVLTGNVRVKHQTMDIRCDKMTAYYNQPRQVTRVVCAGNVRAVDGDRQARGERADYDVPSGVLVVTGSPEARQGNTYVTGTKVRLVLGNERVEVENARILVESPNSTVAPGTRKKTPATPRPAPPGGTAP</sequence>
<feature type="chain" id="PRO_5017414917" description="Organic solvent tolerance-like N-terminal domain-containing protein" evidence="3">
    <location>
        <begin position="20"/>
        <end position="218"/>
    </location>
</feature>
<dbReference type="RefSeq" id="WP_120625515.1">
    <property type="nucleotide sequence ID" value="NZ_RAWG01000062.1"/>
</dbReference>
<dbReference type="GO" id="GO:0015920">
    <property type="term" value="P:lipopolysaccharide transport"/>
    <property type="evidence" value="ECO:0007669"/>
    <property type="project" value="TreeGrafter"/>
</dbReference>